<dbReference type="Proteomes" id="UP000027770">
    <property type="component" value="Plasmid p2Cn27606"/>
</dbReference>
<dbReference type="AlphaFoldDB" id="A0AA40IRI7"/>
<name>A0AA40IRI7_CLONO</name>
<geneLocation type="plasmid" evidence="2 3">
    <name>p2Cn27606</name>
</geneLocation>
<keyword evidence="2" id="KW-0614">Plasmid</keyword>
<feature type="region of interest" description="Disordered" evidence="1">
    <location>
        <begin position="143"/>
        <end position="164"/>
    </location>
</feature>
<dbReference type="EMBL" id="JENW01000167">
    <property type="protein sequence ID" value="KEI11491.1"/>
    <property type="molecule type" value="Genomic_DNA"/>
</dbReference>
<reference evidence="3" key="1">
    <citation type="journal article" date="2014" name="PLoS ONE">
        <title>Plasmidome interchange between Clostridium botulinum, Clostridium novyi and Clostridium haemolyticum converts strains of independent lineages into distinctly different pathogens.</title>
        <authorList>
            <person name="Skarin H."/>
            <person name="Segerman B."/>
        </authorList>
    </citation>
    <scope>NUCLEOTIDE SEQUENCE [LARGE SCALE GENOMIC DNA]</scope>
    <source>
        <strain evidence="3">ATCC 27606</strain>
    </source>
</reference>
<comment type="caution">
    <text evidence="2">The sequence shown here is derived from an EMBL/GenBank/DDBJ whole genome shotgun (WGS) entry which is preliminary data.</text>
</comment>
<keyword evidence="3" id="KW-1185">Reference proteome</keyword>
<proteinExistence type="predicted"/>
<accession>A0AA40IRI7</accession>
<organism evidence="2 3">
    <name type="scientific">Clostridium novyi B str. ATCC 27606</name>
    <dbReference type="NCBI Taxonomy" id="1443123"/>
    <lineage>
        <taxon>Bacteria</taxon>
        <taxon>Bacillati</taxon>
        <taxon>Bacillota</taxon>
        <taxon>Clostridia</taxon>
        <taxon>Eubacteriales</taxon>
        <taxon>Clostridiaceae</taxon>
        <taxon>Clostridium</taxon>
    </lineage>
</organism>
<evidence type="ECO:0000313" key="3">
    <source>
        <dbReference type="Proteomes" id="UP000027770"/>
    </source>
</evidence>
<sequence length="164" mass="18946">MDSYKNLLNLIESHESTLGVCKENLLAIEKFLVSHSAPKMYSECTSYLDADCIHGSRKEMHADVLQNIIEESERIKQTILLEEHLLRSLYSAKENVKNKLKNLKGIEYNVAYLKEVEGYNLIQIASKLEKSYDYIKEISSRIKKKRKNNKKPTSPPLHGNKYSI</sequence>
<gene>
    <name evidence="2" type="ORF">Z959_p0057</name>
</gene>
<evidence type="ECO:0000256" key="1">
    <source>
        <dbReference type="SAM" id="MobiDB-lite"/>
    </source>
</evidence>
<dbReference type="RefSeq" id="WP_019278961.1">
    <property type="nucleotide sequence ID" value="NZ_CM003350.1"/>
</dbReference>
<evidence type="ECO:0000313" key="2">
    <source>
        <dbReference type="EMBL" id="KEI11491.1"/>
    </source>
</evidence>
<protein>
    <submittedName>
        <fullName evidence="2">Uncharacterized protein</fullName>
    </submittedName>
</protein>